<keyword evidence="2" id="KW-1185">Reference proteome</keyword>
<sequence length="181" mass="20349">MNYLGANFPLQELVNKENIGKCTPCHHLIIASTTTIVPYPSKFPKIFQMKSISRSFKAEAFHRYLKPGALAQLRDSKINARSNKLKLFRLDSIPSLSPSQTQIQISDFDQIPRFLSKIYGGSCCLQRKKLLAPKSLLLVNFQASSQSLESRENDNNSESRSNRNGDNLLINVLNTDVVVAH</sequence>
<dbReference type="PANTHER" id="PTHR35495">
    <property type="entry name" value="OS06G0679600 PROTEIN"/>
    <property type="match status" value="1"/>
</dbReference>
<proteinExistence type="predicted"/>
<gene>
    <name evidence="1" type="ORF">B456_002G089400</name>
</gene>
<accession>A0A0D2R2W5</accession>
<dbReference type="AlphaFoldDB" id="A0A0D2R2W5"/>
<dbReference type="PANTHER" id="PTHR35495:SF1">
    <property type="entry name" value="OS06G0679600 PROTEIN"/>
    <property type="match status" value="1"/>
</dbReference>
<dbReference type="eggNOG" id="ENOG502S6R9">
    <property type="taxonomic scope" value="Eukaryota"/>
</dbReference>
<reference evidence="1 2" key="1">
    <citation type="journal article" date="2012" name="Nature">
        <title>Repeated polyploidization of Gossypium genomes and the evolution of spinnable cotton fibres.</title>
        <authorList>
            <person name="Paterson A.H."/>
            <person name="Wendel J.F."/>
            <person name="Gundlach H."/>
            <person name="Guo H."/>
            <person name="Jenkins J."/>
            <person name="Jin D."/>
            <person name="Llewellyn D."/>
            <person name="Showmaker K.C."/>
            <person name="Shu S."/>
            <person name="Udall J."/>
            <person name="Yoo M.J."/>
            <person name="Byers R."/>
            <person name="Chen W."/>
            <person name="Doron-Faigenboim A."/>
            <person name="Duke M.V."/>
            <person name="Gong L."/>
            <person name="Grimwood J."/>
            <person name="Grover C."/>
            <person name="Grupp K."/>
            <person name="Hu G."/>
            <person name="Lee T.H."/>
            <person name="Li J."/>
            <person name="Lin L."/>
            <person name="Liu T."/>
            <person name="Marler B.S."/>
            <person name="Page J.T."/>
            <person name="Roberts A.W."/>
            <person name="Romanel E."/>
            <person name="Sanders W.S."/>
            <person name="Szadkowski E."/>
            <person name="Tan X."/>
            <person name="Tang H."/>
            <person name="Xu C."/>
            <person name="Wang J."/>
            <person name="Wang Z."/>
            <person name="Zhang D."/>
            <person name="Zhang L."/>
            <person name="Ashrafi H."/>
            <person name="Bedon F."/>
            <person name="Bowers J.E."/>
            <person name="Brubaker C.L."/>
            <person name="Chee P.W."/>
            <person name="Das S."/>
            <person name="Gingle A.R."/>
            <person name="Haigler C.H."/>
            <person name="Harker D."/>
            <person name="Hoffmann L.V."/>
            <person name="Hovav R."/>
            <person name="Jones D.C."/>
            <person name="Lemke C."/>
            <person name="Mansoor S."/>
            <person name="ur Rahman M."/>
            <person name="Rainville L.N."/>
            <person name="Rambani A."/>
            <person name="Reddy U.K."/>
            <person name="Rong J.K."/>
            <person name="Saranga Y."/>
            <person name="Scheffler B.E."/>
            <person name="Scheffler J.A."/>
            <person name="Stelly D.M."/>
            <person name="Triplett B.A."/>
            <person name="Van Deynze A."/>
            <person name="Vaslin M.F."/>
            <person name="Waghmare V.N."/>
            <person name="Walford S.A."/>
            <person name="Wright R.J."/>
            <person name="Zaki E.A."/>
            <person name="Zhang T."/>
            <person name="Dennis E.S."/>
            <person name="Mayer K.F."/>
            <person name="Peterson D.G."/>
            <person name="Rokhsar D.S."/>
            <person name="Wang X."/>
            <person name="Schmutz J."/>
        </authorList>
    </citation>
    <scope>NUCLEOTIDE SEQUENCE [LARGE SCALE GENOMIC DNA]</scope>
</reference>
<dbReference type="Proteomes" id="UP000032304">
    <property type="component" value="Chromosome 2"/>
</dbReference>
<protein>
    <submittedName>
        <fullName evidence="1">Uncharacterized protein</fullName>
    </submittedName>
</protein>
<name>A0A0D2R2W5_GOSRA</name>
<organism evidence="1 2">
    <name type="scientific">Gossypium raimondii</name>
    <name type="common">Peruvian cotton</name>
    <name type="synonym">Gossypium klotzschianum subsp. raimondii</name>
    <dbReference type="NCBI Taxonomy" id="29730"/>
    <lineage>
        <taxon>Eukaryota</taxon>
        <taxon>Viridiplantae</taxon>
        <taxon>Streptophyta</taxon>
        <taxon>Embryophyta</taxon>
        <taxon>Tracheophyta</taxon>
        <taxon>Spermatophyta</taxon>
        <taxon>Magnoliopsida</taxon>
        <taxon>eudicotyledons</taxon>
        <taxon>Gunneridae</taxon>
        <taxon>Pentapetalae</taxon>
        <taxon>rosids</taxon>
        <taxon>malvids</taxon>
        <taxon>Malvales</taxon>
        <taxon>Malvaceae</taxon>
        <taxon>Malvoideae</taxon>
        <taxon>Gossypium</taxon>
    </lineage>
</organism>
<evidence type="ECO:0000313" key="1">
    <source>
        <dbReference type="EMBL" id="KJB13700.1"/>
    </source>
</evidence>
<dbReference type="Gramene" id="KJB13700">
    <property type="protein sequence ID" value="KJB13700"/>
    <property type="gene ID" value="B456_002G089400"/>
</dbReference>
<evidence type="ECO:0000313" key="2">
    <source>
        <dbReference type="Proteomes" id="UP000032304"/>
    </source>
</evidence>
<dbReference type="OMA" id="ENIGKCT"/>
<dbReference type="EMBL" id="CM001741">
    <property type="protein sequence ID" value="KJB13700.1"/>
    <property type="molecule type" value="Genomic_DNA"/>
</dbReference>